<reference evidence="1" key="1">
    <citation type="submission" date="2023-03" db="EMBL/GenBank/DDBJ databases">
        <authorList>
            <person name="Pearce D."/>
        </authorList>
    </citation>
    <scope>NUCLEOTIDE SEQUENCE</scope>
    <source>
        <strain evidence="1">Mc</strain>
    </source>
</reference>
<accession>A0AA35UJN3</accession>
<sequence>MERSSESRNMLLENDIIDNSKIPQHWRHGMIGRSSPPWRFAPFGQLGYHANLNIKTLPLQNPLR</sequence>
<proteinExistence type="predicted"/>
<name>A0AA35UJN3_METCP</name>
<dbReference type="EMBL" id="OX458332">
    <property type="protein sequence ID" value="CAI8773073.1"/>
    <property type="molecule type" value="Genomic_DNA"/>
</dbReference>
<dbReference type="AlphaFoldDB" id="A0AA35UJN3"/>
<protein>
    <submittedName>
        <fullName evidence="1">Uncharacterized protein</fullName>
    </submittedName>
</protein>
<gene>
    <name evidence="1" type="ORF">MCNOR_1058</name>
</gene>
<dbReference type="Proteomes" id="UP001158598">
    <property type="component" value="Chromosome"/>
</dbReference>
<organism evidence="1 2">
    <name type="scientific">Methylococcus capsulatus</name>
    <dbReference type="NCBI Taxonomy" id="414"/>
    <lineage>
        <taxon>Bacteria</taxon>
        <taxon>Pseudomonadati</taxon>
        <taxon>Pseudomonadota</taxon>
        <taxon>Gammaproteobacteria</taxon>
        <taxon>Methylococcales</taxon>
        <taxon>Methylococcaceae</taxon>
        <taxon>Methylococcus</taxon>
    </lineage>
</organism>
<evidence type="ECO:0000313" key="1">
    <source>
        <dbReference type="EMBL" id="CAI8773073.1"/>
    </source>
</evidence>
<evidence type="ECO:0000313" key="2">
    <source>
        <dbReference type="Proteomes" id="UP001158598"/>
    </source>
</evidence>